<dbReference type="RefSeq" id="WP_199116880.1">
    <property type="nucleotide sequence ID" value="NZ_JAELVQ010000038.1"/>
</dbReference>
<sequence length="281" mass="31599">MNKFLLSFMLLFILACNTGNLTIISDLPSTLNEASGIDTTVHSDLIWMLNDSGNPPVLFGTDHNGNIVKKLKLNAKNKDWEDLTSDTKGNLYIGDFGNNTNKRKDLAILIVRADSLKNAKETGVERISFRYPDQKKFPPKKHNFFYDCEAFFHFNDSLYLFTKSHVKGNGGHTNLYKVPAMKGHYTAELIGSFNAGADSDSKITSADIDMHGKQIVLLTHTSVWLFNNFKGTDFLGGTATQLPFYHNSQKESVCFKDPNTLYITDEKTHGSAGYLYEFKLR</sequence>
<evidence type="ECO:0000313" key="3">
    <source>
        <dbReference type="Proteomes" id="UP000610931"/>
    </source>
</evidence>
<accession>A0A8J7JEA6</accession>
<dbReference type="EMBL" id="JAELVQ010000038">
    <property type="protein sequence ID" value="MBJ6369754.1"/>
    <property type="molecule type" value="Genomic_DNA"/>
</dbReference>
<feature type="chain" id="PRO_5035285090" evidence="1">
    <location>
        <begin position="22"/>
        <end position="281"/>
    </location>
</feature>
<keyword evidence="1" id="KW-0732">Signal</keyword>
<name>A0A8J7JEA6_9FLAO</name>
<comment type="caution">
    <text evidence="2">The sequence shown here is derived from an EMBL/GenBank/DDBJ whole genome shotgun (WGS) entry which is preliminary data.</text>
</comment>
<organism evidence="2 3">
    <name type="scientific">Snuella sedimenti</name>
    <dbReference type="NCBI Taxonomy" id="2798802"/>
    <lineage>
        <taxon>Bacteria</taxon>
        <taxon>Pseudomonadati</taxon>
        <taxon>Bacteroidota</taxon>
        <taxon>Flavobacteriia</taxon>
        <taxon>Flavobacteriales</taxon>
        <taxon>Flavobacteriaceae</taxon>
        <taxon>Snuella</taxon>
    </lineage>
</organism>
<evidence type="ECO:0000256" key="1">
    <source>
        <dbReference type="SAM" id="SignalP"/>
    </source>
</evidence>
<keyword evidence="3" id="KW-1185">Reference proteome</keyword>
<dbReference type="AlphaFoldDB" id="A0A8J7JEA6"/>
<gene>
    <name evidence="2" type="ORF">JF259_16840</name>
</gene>
<reference evidence="2" key="1">
    <citation type="submission" date="2020-12" db="EMBL/GenBank/DDBJ databases">
        <title>Snuella sp. nov., isolated from sediment in Incheon.</title>
        <authorList>
            <person name="Kim W."/>
        </authorList>
    </citation>
    <scope>NUCLEOTIDE SEQUENCE</scope>
    <source>
        <strain evidence="2">CAU 1569</strain>
    </source>
</reference>
<dbReference type="SUPFAM" id="SSF101898">
    <property type="entry name" value="NHL repeat"/>
    <property type="match status" value="1"/>
</dbReference>
<proteinExistence type="predicted"/>
<protein>
    <submittedName>
        <fullName evidence="2">Uncharacterized protein</fullName>
    </submittedName>
</protein>
<dbReference type="PROSITE" id="PS51257">
    <property type="entry name" value="PROKAR_LIPOPROTEIN"/>
    <property type="match status" value="1"/>
</dbReference>
<dbReference type="Proteomes" id="UP000610931">
    <property type="component" value="Unassembled WGS sequence"/>
</dbReference>
<feature type="signal peptide" evidence="1">
    <location>
        <begin position="1"/>
        <end position="21"/>
    </location>
</feature>
<evidence type="ECO:0000313" key="2">
    <source>
        <dbReference type="EMBL" id="MBJ6369754.1"/>
    </source>
</evidence>